<dbReference type="KEGG" id="afla:FHG64_06455"/>
<evidence type="ECO:0000256" key="3">
    <source>
        <dbReference type="ARBA" id="ARBA00022801"/>
    </source>
</evidence>
<dbReference type="GO" id="GO:0008234">
    <property type="term" value="F:cysteine-type peptidase activity"/>
    <property type="evidence" value="ECO:0007669"/>
    <property type="project" value="UniProtKB-KW"/>
</dbReference>
<feature type="domain" description="NlpC/P60" evidence="5">
    <location>
        <begin position="28"/>
        <end position="156"/>
    </location>
</feature>
<evidence type="ECO:0000256" key="4">
    <source>
        <dbReference type="ARBA" id="ARBA00022807"/>
    </source>
</evidence>
<comment type="similarity">
    <text evidence="1">Belongs to the peptidase C40 family.</text>
</comment>
<dbReference type="PROSITE" id="PS51935">
    <property type="entry name" value="NLPC_P60"/>
    <property type="match status" value="1"/>
</dbReference>
<keyword evidence="2" id="KW-0645">Protease</keyword>
<accession>A0A5B7X0N6</accession>
<dbReference type="PANTHER" id="PTHR47053">
    <property type="entry name" value="MUREIN DD-ENDOPEPTIDASE MEPH-RELATED"/>
    <property type="match status" value="1"/>
</dbReference>
<dbReference type="Gene3D" id="3.90.1720.10">
    <property type="entry name" value="endopeptidase domain like (from Nostoc punctiforme)"/>
    <property type="match status" value="1"/>
</dbReference>
<dbReference type="RefSeq" id="WP_139065652.1">
    <property type="nucleotide sequence ID" value="NZ_CP040812.1"/>
</dbReference>
<protein>
    <submittedName>
        <fullName evidence="6">NlpC/P60 family protein</fullName>
    </submittedName>
</protein>
<dbReference type="Proteomes" id="UP000309016">
    <property type="component" value="Chromosome"/>
</dbReference>
<gene>
    <name evidence="6" type="ORF">FHG64_06455</name>
</gene>
<evidence type="ECO:0000256" key="1">
    <source>
        <dbReference type="ARBA" id="ARBA00007074"/>
    </source>
</evidence>
<dbReference type="OrthoDB" id="9807055at2"/>
<dbReference type="GO" id="GO:0006508">
    <property type="term" value="P:proteolysis"/>
    <property type="evidence" value="ECO:0007669"/>
    <property type="project" value="UniProtKB-KW"/>
</dbReference>
<dbReference type="InterPro" id="IPR038765">
    <property type="entry name" value="Papain-like_cys_pep_sf"/>
</dbReference>
<dbReference type="AlphaFoldDB" id="A0A5B7X0N6"/>
<name>A0A5B7X0N6_9FLAO</name>
<keyword evidence="3" id="KW-0378">Hydrolase</keyword>
<proteinExistence type="inferred from homology"/>
<evidence type="ECO:0000259" key="5">
    <source>
        <dbReference type="PROSITE" id="PS51935"/>
    </source>
</evidence>
<dbReference type="Pfam" id="PF00877">
    <property type="entry name" value="NLPC_P60"/>
    <property type="match status" value="1"/>
</dbReference>
<evidence type="ECO:0000313" key="6">
    <source>
        <dbReference type="EMBL" id="QCY69076.1"/>
    </source>
</evidence>
<dbReference type="PANTHER" id="PTHR47053:SF1">
    <property type="entry name" value="MUREIN DD-ENDOPEPTIDASE MEPH-RELATED"/>
    <property type="match status" value="1"/>
</dbReference>
<organism evidence="6 7">
    <name type="scientific">Antarcticibacterium flavum</name>
    <dbReference type="NCBI Taxonomy" id="2058175"/>
    <lineage>
        <taxon>Bacteria</taxon>
        <taxon>Pseudomonadati</taxon>
        <taxon>Bacteroidota</taxon>
        <taxon>Flavobacteriia</taxon>
        <taxon>Flavobacteriales</taxon>
        <taxon>Flavobacteriaceae</taxon>
        <taxon>Antarcticibacterium</taxon>
    </lineage>
</organism>
<dbReference type="InterPro" id="IPR051202">
    <property type="entry name" value="Peptidase_C40"/>
</dbReference>
<dbReference type="InterPro" id="IPR000064">
    <property type="entry name" value="NLP_P60_dom"/>
</dbReference>
<sequence length="156" mass="17443">MYDKPNDLESQPEFSKEETIFTAEQTNYTFRDSIVEYGMNLLGTPYVTAGNGKEGFDCSGYIYFVFQHFDIEVPRSTAGYENFGTEIPIEKVRKGDLLLFLSPTRDAIGHIGIVSAANGNESDFIHATSGSEMKVVITSLSNEGYTRRFVKAIRVL</sequence>
<evidence type="ECO:0000256" key="2">
    <source>
        <dbReference type="ARBA" id="ARBA00022670"/>
    </source>
</evidence>
<keyword evidence="7" id="KW-1185">Reference proteome</keyword>
<reference evidence="6 7" key="1">
    <citation type="submission" date="2019-06" db="EMBL/GenBank/DDBJ databases">
        <title>Complete genome sequence of Antarcticibacterium flavum KCTC 52984T from an Antarctic marine sediment.</title>
        <authorList>
            <person name="Lee Y.M."/>
            <person name="Shin S.C."/>
        </authorList>
    </citation>
    <scope>NUCLEOTIDE SEQUENCE [LARGE SCALE GENOMIC DNA]</scope>
    <source>
        <strain evidence="6 7">KCTC 52984</strain>
    </source>
</reference>
<dbReference type="EMBL" id="CP040812">
    <property type="protein sequence ID" value="QCY69076.1"/>
    <property type="molecule type" value="Genomic_DNA"/>
</dbReference>
<keyword evidence="4" id="KW-0788">Thiol protease</keyword>
<dbReference type="SUPFAM" id="SSF54001">
    <property type="entry name" value="Cysteine proteinases"/>
    <property type="match status" value="1"/>
</dbReference>
<evidence type="ECO:0000313" key="7">
    <source>
        <dbReference type="Proteomes" id="UP000309016"/>
    </source>
</evidence>